<dbReference type="PATRIC" id="fig|1177179.3.peg.3069"/>
<evidence type="ECO:0008006" key="3">
    <source>
        <dbReference type="Google" id="ProtNLM"/>
    </source>
</evidence>
<dbReference type="EMBL" id="AMRJ01000037">
    <property type="protein sequence ID" value="EKF73042.1"/>
    <property type="molecule type" value="Genomic_DNA"/>
</dbReference>
<evidence type="ECO:0000313" key="1">
    <source>
        <dbReference type="EMBL" id="EKF73042.1"/>
    </source>
</evidence>
<proteinExistence type="predicted"/>
<name>L0WAC9_9GAMM</name>
<dbReference type="AlphaFoldDB" id="L0WAC9"/>
<evidence type="ECO:0000313" key="2">
    <source>
        <dbReference type="Proteomes" id="UP000010164"/>
    </source>
</evidence>
<dbReference type="Proteomes" id="UP000010164">
    <property type="component" value="Unassembled WGS sequence"/>
</dbReference>
<accession>L0WAC9</accession>
<organism evidence="1 2">
    <name type="scientific">Alcanivorax hongdengensis A-11-3</name>
    <dbReference type="NCBI Taxonomy" id="1177179"/>
    <lineage>
        <taxon>Bacteria</taxon>
        <taxon>Pseudomonadati</taxon>
        <taxon>Pseudomonadota</taxon>
        <taxon>Gammaproteobacteria</taxon>
        <taxon>Oceanospirillales</taxon>
        <taxon>Alcanivoracaceae</taxon>
        <taxon>Alcanivorax</taxon>
    </lineage>
</organism>
<dbReference type="STRING" id="1177179.A11A3_15587"/>
<comment type="caution">
    <text evidence="1">The sequence shown here is derived from an EMBL/GenBank/DDBJ whole genome shotgun (WGS) entry which is preliminary data.</text>
</comment>
<sequence length="113" mass="12473">MARISTQIRVDIYRLGLLGNWRYLTCAKALDYNRYGIGLVAAVKLSAGTDVQLDLHCPGMILRGVSAQVVSCQRAGQGYRLGLRTYDTLRDLVGDSNHQIRYLAGMEAMLPAL</sequence>
<protein>
    <recommendedName>
        <fullName evidence="3">PilZ domain-containing protein</fullName>
    </recommendedName>
</protein>
<gene>
    <name evidence="1" type="ORF">A11A3_15587</name>
</gene>
<keyword evidence="2" id="KW-1185">Reference proteome</keyword>
<reference evidence="1 2" key="1">
    <citation type="journal article" date="2012" name="J. Bacteriol.">
        <title>Genome Sequence of the Alkane-Degrading Bacterium Alcanivorax hongdengensis Type Strain A-11-3.</title>
        <authorList>
            <person name="Lai Q."/>
            <person name="Shao Z."/>
        </authorList>
    </citation>
    <scope>NUCLEOTIDE SEQUENCE [LARGE SCALE GENOMIC DNA]</scope>
    <source>
        <strain evidence="1 2">A-11-3</strain>
    </source>
</reference>